<gene>
    <name evidence="4" type="ORF">BN7_1143</name>
</gene>
<dbReference type="GO" id="GO:0006396">
    <property type="term" value="P:RNA processing"/>
    <property type="evidence" value="ECO:0007669"/>
    <property type="project" value="InterPro"/>
</dbReference>
<comment type="caution">
    <text evidence="4">The sequence shown here is derived from an EMBL/GenBank/DDBJ whole genome shotgun (WGS) entry which is preliminary data.</text>
</comment>
<proteinExistence type="predicted"/>
<feature type="compositionally biased region" description="Low complexity" evidence="2">
    <location>
        <begin position="579"/>
        <end position="599"/>
    </location>
</feature>
<accession>K0KHE3</accession>
<dbReference type="AlphaFoldDB" id="K0KHE3"/>
<dbReference type="InParanoid" id="K0KHE3"/>
<dbReference type="EMBL" id="CAIF01000025">
    <property type="protein sequence ID" value="CCH41602.1"/>
    <property type="molecule type" value="Genomic_DNA"/>
</dbReference>
<organism evidence="4 5">
    <name type="scientific">Wickerhamomyces ciferrii (strain ATCC 14091 / BCRC 22168 / CBS 111 / JCM 3599 / NBRC 0793 / NRRL Y-1031 F-60-10)</name>
    <name type="common">Yeast</name>
    <name type="synonym">Pichia ciferrii</name>
    <dbReference type="NCBI Taxonomy" id="1206466"/>
    <lineage>
        <taxon>Eukaryota</taxon>
        <taxon>Fungi</taxon>
        <taxon>Dikarya</taxon>
        <taxon>Ascomycota</taxon>
        <taxon>Saccharomycotina</taxon>
        <taxon>Saccharomycetes</taxon>
        <taxon>Phaffomycetales</taxon>
        <taxon>Wickerhamomycetaceae</taxon>
        <taxon>Wickerhamomyces</taxon>
    </lineage>
</organism>
<feature type="domain" description="DRBM" evidence="3">
    <location>
        <begin position="480"/>
        <end position="535"/>
    </location>
</feature>
<dbReference type="InterPro" id="IPR014720">
    <property type="entry name" value="dsRBD_dom"/>
</dbReference>
<evidence type="ECO:0000256" key="1">
    <source>
        <dbReference type="ARBA" id="ARBA00022884"/>
    </source>
</evidence>
<keyword evidence="1" id="KW-0694">RNA-binding</keyword>
<evidence type="ECO:0000313" key="4">
    <source>
        <dbReference type="EMBL" id="CCH41602.1"/>
    </source>
</evidence>
<protein>
    <recommendedName>
        <fullName evidence="3">DRBM domain-containing protein</fullName>
    </recommendedName>
</protein>
<feature type="region of interest" description="Disordered" evidence="2">
    <location>
        <begin position="575"/>
        <end position="599"/>
    </location>
</feature>
<reference evidence="4 5" key="1">
    <citation type="journal article" date="2012" name="Eukaryot. Cell">
        <title>Draft genome sequence of Wickerhamomyces ciferrii NRRL Y-1031 F-60-10.</title>
        <authorList>
            <person name="Schneider J."/>
            <person name="Andrea H."/>
            <person name="Blom J."/>
            <person name="Jaenicke S."/>
            <person name="Ruckert C."/>
            <person name="Schorsch C."/>
            <person name="Szczepanowski R."/>
            <person name="Farwick M."/>
            <person name="Goesmann A."/>
            <person name="Puhler A."/>
            <person name="Schaffer S."/>
            <person name="Tauch A."/>
            <person name="Kohler T."/>
            <person name="Brinkrolf K."/>
        </authorList>
    </citation>
    <scope>NUCLEOTIDE SEQUENCE [LARGE SCALE GENOMIC DNA]</scope>
    <source>
        <strain evidence="5">ATCC 14091 / BCRC 22168 / CBS 111 / JCM 3599 / NBRC 0793 / NRRL Y-1031 F-60-10</strain>
    </source>
</reference>
<dbReference type="Proteomes" id="UP000009328">
    <property type="component" value="Unassembled WGS sequence"/>
</dbReference>
<feature type="compositionally biased region" description="Basic and acidic residues" evidence="2">
    <location>
        <begin position="416"/>
        <end position="429"/>
    </location>
</feature>
<evidence type="ECO:0000256" key="2">
    <source>
        <dbReference type="SAM" id="MobiDB-lite"/>
    </source>
</evidence>
<feature type="compositionally biased region" description="Polar residues" evidence="2">
    <location>
        <begin position="430"/>
        <end position="439"/>
    </location>
</feature>
<dbReference type="GO" id="GO:0004525">
    <property type="term" value="F:ribonuclease III activity"/>
    <property type="evidence" value="ECO:0007669"/>
    <property type="project" value="InterPro"/>
</dbReference>
<dbReference type="SUPFAM" id="SSF54768">
    <property type="entry name" value="dsRNA-binding domain-like"/>
    <property type="match status" value="3"/>
</dbReference>
<keyword evidence="5" id="KW-1185">Reference proteome</keyword>
<dbReference type="SUPFAM" id="SSF69065">
    <property type="entry name" value="RNase III domain-like"/>
    <property type="match status" value="1"/>
</dbReference>
<dbReference type="Pfam" id="PF00035">
    <property type="entry name" value="dsrm"/>
    <property type="match status" value="1"/>
</dbReference>
<evidence type="ECO:0000259" key="3">
    <source>
        <dbReference type="Pfam" id="PF00035"/>
    </source>
</evidence>
<dbReference type="HOGENOM" id="CLU_370148_0_0_1"/>
<dbReference type="InterPro" id="IPR036389">
    <property type="entry name" value="RNase_III_sf"/>
</dbReference>
<dbReference type="Gene3D" id="3.30.160.20">
    <property type="match status" value="3"/>
</dbReference>
<sequence length="904" mass="103495">MLRCIIRKAPKSAQSIARRSILHGSFVIRRVNIGQRLHSTSAVAEIISNVDEIQLEVPNKESFEEFQDKERIDTQVIQPKRPQLPTLDGLSDYQISKIFNQIPSETLNENIETFAFLGESYLDNEIVEILYEAQPNIDQKTFYKIKDKIKNDLIHWTFPFDILENLKKNYERVNNYEIHEHSFKIDDSNKVLHAYFGVLYLAQKDHKDIKPFEFLKSLIEPIIPSVLKTTDQQDLNLGNHNNVITTNKPVEVDFTPSSNTESSKLELSKLLKTLWQRSLKKAETELISTSSIDALLNLMGGKKSLVVYETRKTANDGYLTDCIINGVVVANGQDTFKFISKEKAAFKAITLSNEKIYESIWLPMMYNRFKTGDYQILLITYLKNIANMPTMEKFGKNITEDDILTLVDELKEEDKKQIGIPDGKSETDHGVSSSNNISKLTSTKDKETFDSSRIEDRNLRKYFEFKRMNVTKFLSLNTSKSRLNDILKGSKINYETTRDGTKITSKCLINDILINVATGNTIEEAEKKAAMNALLEGKERIFHDIWFPMNKKKLKMSTTAFKLKYREFLKSINQRDEPSIPNSNSNISKESSNLTKTISTNNSSNINDLNFKLDDHSNLKKFFQYELNIARSGLNTTLIKQSLYNLVRGAAKDTSIKYRVTGANKENNVVKVECFVNNHLVGTGIDAKEKIAEKMAVIDALKKNEEKLFNDVWLPMAKSYLNAHNPGENVPSFIKQYLEFLNSSQNVVKNDKVSNQQNQSLIKSSDDKDSIKLRKFFESRLRVARSSTKTNPKEKLHVLTGPLNEKFKIEYKIVSRINGNIKVHCLINGEFSGMGCDKESKIAERKAAKDVISNRSEQFYNDRWLPVAKSLVKDLKNGKNKNLVKLVANMNIKSFYKKIINDIK</sequence>
<feature type="region of interest" description="Disordered" evidence="2">
    <location>
        <begin position="416"/>
        <end position="439"/>
    </location>
</feature>
<name>K0KHE3_WICCF</name>
<dbReference type="GO" id="GO:0003723">
    <property type="term" value="F:RNA binding"/>
    <property type="evidence" value="ECO:0007669"/>
    <property type="project" value="UniProtKB-KW"/>
</dbReference>
<evidence type="ECO:0000313" key="5">
    <source>
        <dbReference type="Proteomes" id="UP000009328"/>
    </source>
</evidence>